<comment type="caution">
    <text evidence="1">The sequence shown here is derived from an EMBL/GenBank/DDBJ whole genome shotgun (WGS) entry which is preliminary data.</text>
</comment>
<evidence type="ECO:0000313" key="2">
    <source>
        <dbReference type="Proteomes" id="UP001333110"/>
    </source>
</evidence>
<proteinExistence type="predicted"/>
<dbReference type="EMBL" id="JAUNZN010000044">
    <property type="protein sequence ID" value="KAK4806176.1"/>
    <property type="molecule type" value="Genomic_DNA"/>
</dbReference>
<keyword evidence="2" id="KW-1185">Reference proteome</keyword>
<protein>
    <recommendedName>
        <fullName evidence="3">Reverse transcriptase</fullName>
    </recommendedName>
</protein>
<dbReference type="PANTHER" id="PTHR33332">
    <property type="entry name" value="REVERSE TRANSCRIPTASE DOMAIN-CONTAINING PROTEIN"/>
    <property type="match status" value="1"/>
</dbReference>
<sequence>MKLPQGKFRLAIRKRFFTERVVSHWNRLPREVVMAPSLSEFKEHVDDALNHEFTKGKSCLTNMITFYDEMTGLVDEGRAVDIVYLDFRKAFDTVSPKILIEKLMKYGLWRQRGLFNIFINDLDDGAECTLSKFADDTKHAANCLVGKQLGRKGPGGHQVEHEPAMCPCSQEG</sequence>
<dbReference type="Proteomes" id="UP001333110">
    <property type="component" value="Unassembled WGS sequence"/>
</dbReference>
<dbReference type="AlphaFoldDB" id="A0AAN7RQD8"/>
<evidence type="ECO:0000313" key="1">
    <source>
        <dbReference type="EMBL" id="KAK4806176.1"/>
    </source>
</evidence>
<name>A0AAN7RQD8_MYCAM</name>
<organism evidence="1 2">
    <name type="scientific">Mycteria americana</name>
    <name type="common">Wood stork</name>
    <dbReference type="NCBI Taxonomy" id="33587"/>
    <lineage>
        <taxon>Eukaryota</taxon>
        <taxon>Metazoa</taxon>
        <taxon>Chordata</taxon>
        <taxon>Craniata</taxon>
        <taxon>Vertebrata</taxon>
        <taxon>Euteleostomi</taxon>
        <taxon>Archelosauria</taxon>
        <taxon>Archosauria</taxon>
        <taxon>Dinosauria</taxon>
        <taxon>Saurischia</taxon>
        <taxon>Theropoda</taxon>
        <taxon>Coelurosauria</taxon>
        <taxon>Aves</taxon>
        <taxon>Neognathae</taxon>
        <taxon>Neoaves</taxon>
        <taxon>Aequornithes</taxon>
        <taxon>Ciconiiformes</taxon>
        <taxon>Ciconiidae</taxon>
        <taxon>Mycteria</taxon>
    </lineage>
</organism>
<evidence type="ECO:0008006" key="3">
    <source>
        <dbReference type="Google" id="ProtNLM"/>
    </source>
</evidence>
<reference evidence="1 2" key="1">
    <citation type="journal article" date="2023" name="J. Hered.">
        <title>Chromosome-level genome of the wood stork (Mycteria americana) provides insight into avian chromosome evolution.</title>
        <authorList>
            <person name="Flamio R. Jr."/>
            <person name="Ramstad K.M."/>
        </authorList>
    </citation>
    <scope>NUCLEOTIDE SEQUENCE [LARGE SCALE GENOMIC DNA]</scope>
    <source>
        <strain evidence="1">JAX WOST 10</strain>
    </source>
</reference>
<accession>A0AAN7RQD8</accession>
<gene>
    <name evidence="1" type="ORF">QYF61_001099</name>
</gene>